<dbReference type="Gene3D" id="3.90.190.20">
    <property type="entry name" value="Mur ligase, C-terminal domain"/>
    <property type="match status" value="1"/>
</dbReference>
<name>A0A397GF43_9EURO</name>
<organism evidence="14 15">
    <name type="scientific">Aspergillus turcosus</name>
    <dbReference type="NCBI Taxonomy" id="1245748"/>
    <lineage>
        <taxon>Eukaryota</taxon>
        <taxon>Fungi</taxon>
        <taxon>Dikarya</taxon>
        <taxon>Ascomycota</taxon>
        <taxon>Pezizomycotina</taxon>
        <taxon>Eurotiomycetes</taxon>
        <taxon>Eurotiomycetidae</taxon>
        <taxon>Eurotiales</taxon>
        <taxon>Aspergillaceae</taxon>
        <taxon>Aspergillus</taxon>
        <taxon>Aspergillus subgen. Fumigati</taxon>
    </lineage>
</organism>
<evidence type="ECO:0000256" key="3">
    <source>
        <dbReference type="ARBA" id="ARBA00013025"/>
    </source>
</evidence>
<feature type="transmembrane region" description="Helical" evidence="13">
    <location>
        <begin position="352"/>
        <end position="374"/>
    </location>
</feature>
<keyword evidence="13" id="KW-0472">Membrane</keyword>
<evidence type="ECO:0000256" key="7">
    <source>
        <dbReference type="ARBA" id="ARBA00022741"/>
    </source>
</evidence>
<dbReference type="EMBL" id="NIDN02000286">
    <property type="protein sequence ID" value="RLL93606.1"/>
    <property type="molecule type" value="Genomic_DNA"/>
</dbReference>
<dbReference type="InterPro" id="IPR001645">
    <property type="entry name" value="Folylpolyglutamate_synth"/>
</dbReference>
<dbReference type="UniPathway" id="UPA00850"/>
<evidence type="ECO:0000256" key="10">
    <source>
        <dbReference type="ARBA" id="ARBA00030592"/>
    </source>
</evidence>
<evidence type="ECO:0000256" key="6">
    <source>
        <dbReference type="ARBA" id="ARBA00022723"/>
    </source>
</evidence>
<keyword evidence="5" id="KW-0436">Ligase</keyword>
<comment type="similarity">
    <text evidence="2">Belongs to the folylpolyglutamate synthase family.</text>
</comment>
<evidence type="ECO:0000256" key="1">
    <source>
        <dbReference type="ARBA" id="ARBA00005150"/>
    </source>
</evidence>
<evidence type="ECO:0000256" key="8">
    <source>
        <dbReference type="ARBA" id="ARBA00022840"/>
    </source>
</evidence>
<dbReference type="InterPro" id="IPR036615">
    <property type="entry name" value="Mur_ligase_C_dom_sf"/>
</dbReference>
<evidence type="ECO:0000256" key="11">
    <source>
        <dbReference type="ARBA" id="ARBA00030876"/>
    </source>
</evidence>
<evidence type="ECO:0000256" key="5">
    <source>
        <dbReference type="ARBA" id="ARBA00022598"/>
    </source>
</evidence>
<dbReference type="Proteomes" id="UP000215289">
    <property type="component" value="Unassembled WGS sequence"/>
</dbReference>
<proteinExistence type="inferred from homology"/>
<dbReference type="GO" id="GO:0046872">
    <property type="term" value="F:metal ion binding"/>
    <property type="evidence" value="ECO:0007669"/>
    <property type="project" value="UniProtKB-KW"/>
</dbReference>
<comment type="catalytic activity">
    <reaction evidence="12">
        <text>(6S)-5,6,7,8-tetrahydrofolyl-(gamma-L-Glu)(n) + L-glutamate + ATP = (6S)-5,6,7,8-tetrahydrofolyl-(gamma-L-Glu)(n+1) + ADP + phosphate + H(+)</text>
        <dbReference type="Rhea" id="RHEA:10580"/>
        <dbReference type="Rhea" id="RHEA-COMP:14738"/>
        <dbReference type="Rhea" id="RHEA-COMP:14740"/>
        <dbReference type="ChEBI" id="CHEBI:15378"/>
        <dbReference type="ChEBI" id="CHEBI:29985"/>
        <dbReference type="ChEBI" id="CHEBI:30616"/>
        <dbReference type="ChEBI" id="CHEBI:43474"/>
        <dbReference type="ChEBI" id="CHEBI:141005"/>
        <dbReference type="ChEBI" id="CHEBI:456216"/>
        <dbReference type="EC" id="6.3.2.17"/>
    </reaction>
</comment>
<protein>
    <recommendedName>
        <fullName evidence="3">tetrahydrofolate synthase</fullName>
        <ecNumber evidence="3">6.3.2.17</ecNumber>
    </recommendedName>
    <alternativeName>
        <fullName evidence="11">Folylpoly-gamma-glutamate synthetase</fullName>
    </alternativeName>
    <alternativeName>
        <fullName evidence="10">Tetrahydrofolylpolyglutamate synthase</fullName>
    </alternativeName>
</protein>
<dbReference type="GO" id="GO:0006730">
    <property type="term" value="P:one-carbon metabolic process"/>
    <property type="evidence" value="ECO:0007669"/>
    <property type="project" value="UniProtKB-KW"/>
</dbReference>
<dbReference type="GO" id="GO:0005524">
    <property type="term" value="F:ATP binding"/>
    <property type="evidence" value="ECO:0007669"/>
    <property type="project" value="UniProtKB-KW"/>
</dbReference>
<reference evidence="14 15" key="1">
    <citation type="submission" date="2018-08" db="EMBL/GenBank/DDBJ databases">
        <title>Draft genome sequences of two Aspergillus turcosus clinical strains isolated from bronchoalveolar lavage fluid: one azole-susceptible and the other azole-resistant.</title>
        <authorList>
            <person name="Parent-Michaud M."/>
            <person name="Dufresne P.J."/>
            <person name="Fournier E."/>
            <person name="Martineau C."/>
            <person name="Moreira S."/>
            <person name="Perkins V."/>
            <person name="De Repentigny L."/>
            <person name="Dufresne S.F."/>
        </authorList>
    </citation>
    <scope>NUCLEOTIDE SEQUENCE [LARGE SCALE GENOMIC DNA]</scope>
    <source>
        <strain evidence="14">HMR AF 1038</strain>
    </source>
</reference>
<dbReference type="GO" id="GO:0005739">
    <property type="term" value="C:mitochondrion"/>
    <property type="evidence" value="ECO:0007669"/>
    <property type="project" value="TreeGrafter"/>
</dbReference>
<keyword evidence="8" id="KW-0067">ATP-binding</keyword>
<dbReference type="EC" id="6.3.2.17" evidence="3"/>
<feature type="transmembrane region" description="Helical" evidence="13">
    <location>
        <begin position="386"/>
        <end position="404"/>
    </location>
</feature>
<keyword evidence="4" id="KW-0554">One-carbon metabolism</keyword>
<evidence type="ECO:0000313" key="15">
    <source>
        <dbReference type="Proteomes" id="UP000215289"/>
    </source>
</evidence>
<dbReference type="SUPFAM" id="SSF53244">
    <property type="entry name" value="MurD-like peptide ligases, peptide-binding domain"/>
    <property type="match status" value="1"/>
</dbReference>
<dbReference type="GO" id="GO:0005829">
    <property type="term" value="C:cytosol"/>
    <property type="evidence" value="ECO:0007669"/>
    <property type="project" value="TreeGrafter"/>
</dbReference>
<keyword evidence="6" id="KW-0479">Metal-binding</keyword>
<comment type="pathway">
    <text evidence="1">Cofactor biosynthesis; tetrahydrofolylpolyglutamate biosynthesis.</text>
</comment>
<accession>A0A397GF43</accession>
<dbReference type="PANTHER" id="PTHR11136:SF5">
    <property type="entry name" value="FOLYLPOLYGLUTAMATE SYNTHASE, MITOCHONDRIAL"/>
    <property type="match status" value="1"/>
</dbReference>
<evidence type="ECO:0000256" key="9">
    <source>
        <dbReference type="ARBA" id="ARBA00022842"/>
    </source>
</evidence>
<dbReference type="Gene3D" id="3.40.1190.10">
    <property type="entry name" value="Mur-like, catalytic domain"/>
    <property type="match status" value="1"/>
</dbReference>
<keyword evidence="15" id="KW-1185">Reference proteome</keyword>
<dbReference type="SUPFAM" id="SSF53623">
    <property type="entry name" value="MurD-like peptide ligases, catalytic domain"/>
    <property type="match status" value="1"/>
</dbReference>
<comment type="caution">
    <text evidence="14">The sequence shown here is derived from an EMBL/GenBank/DDBJ whole genome shotgun (WGS) entry which is preliminary data.</text>
</comment>
<sequence>MVPDKRDKEEECTPEWLTRQGCFVPDERTADTRVAPWGRILFCQGLSLVPDSERQFHRPFASLPYLLVDDDGRNPINEILRLHLACSRGGGSEIGNPYEDLHCGFHVTFYEMIRMDLSHKGWKTGFLYKRQGHPRQYFRQSAFSILTTARDMSNMSESKPERTETAYWTILLLTPSDFFARPLYPSRDIDWAEVGKHCYGRTAEMACIVSGLRQAVERWTDLHEYIDRLPSEGDFMDPQNYARLLFDDNMDERSRRYFWIIRCLDEFNRSIEDNMKQWKLYQAARAPRSQFKDSKKKPKPEALLLKASLGSTVLSILGSRQARTTAQRVRDGLFNASALMESRASTRLGHNVALLTYVSIFYLPLAFCAALWAIPNITDSSTRNAFAAASVAVGFFTYTIVFNLENVVNFLGGKYHAYRSGVVNQMLQDSSPWQESQPSTNRNVSSEWWILLYRMRVLMENLRAFDDAVNSLNVIHVSGTKGKGSTCAFTRSFLRAHSVRTGFPKKIGLYTGPHLQCVRERIQIDDHPVAEELFTPYFFEVWDRLMPNSKDIGLDAGVAKQPRYLQFLALLAFHTFIKEEVDAAIFEVHHGGEYDATNVIRNPVVTGITSLGMDHVAQLGPTMETIAWHKAGIFKPGAPAFSVTQDPGPVEVMRKRALDRGTTLTFVSANECLPTDGRVLSVPVQRLNCSLALELTKAFLRTKAPGHTLSDADIYHGVQSFRLTGRFEIIDEGELRWFVDGAHNILSLEQTAEWFARSANNEQK</sequence>
<evidence type="ECO:0000256" key="12">
    <source>
        <dbReference type="ARBA" id="ARBA00047493"/>
    </source>
</evidence>
<dbReference type="PANTHER" id="PTHR11136">
    <property type="entry name" value="FOLYLPOLYGLUTAMATE SYNTHASE-RELATED"/>
    <property type="match status" value="1"/>
</dbReference>
<gene>
    <name evidence="14" type="ORF">CFD26_100414</name>
</gene>
<keyword evidence="13" id="KW-1133">Transmembrane helix</keyword>
<keyword evidence="13" id="KW-0812">Transmembrane</keyword>
<dbReference type="GO" id="GO:0004326">
    <property type="term" value="F:tetrahydrofolylpolyglutamate synthase activity"/>
    <property type="evidence" value="ECO:0007669"/>
    <property type="project" value="UniProtKB-EC"/>
</dbReference>
<dbReference type="NCBIfam" id="TIGR01499">
    <property type="entry name" value="folC"/>
    <property type="match status" value="1"/>
</dbReference>
<evidence type="ECO:0000313" key="14">
    <source>
        <dbReference type="EMBL" id="RLL93606.1"/>
    </source>
</evidence>
<dbReference type="InterPro" id="IPR036565">
    <property type="entry name" value="Mur-like_cat_sf"/>
</dbReference>
<evidence type="ECO:0000256" key="13">
    <source>
        <dbReference type="SAM" id="Phobius"/>
    </source>
</evidence>
<keyword evidence="7" id="KW-0547">Nucleotide-binding</keyword>
<dbReference type="AlphaFoldDB" id="A0A397GF43"/>
<evidence type="ECO:0000256" key="4">
    <source>
        <dbReference type="ARBA" id="ARBA00022563"/>
    </source>
</evidence>
<dbReference type="STRING" id="1245748.A0A397GF43"/>
<dbReference type="OrthoDB" id="5212574at2759"/>
<evidence type="ECO:0000256" key="2">
    <source>
        <dbReference type="ARBA" id="ARBA00008276"/>
    </source>
</evidence>
<keyword evidence="9" id="KW-0460">Magnesium</keyword>